<accession>A0A150G5N3</accession>
<evidence type="ECO:0000259" key="2">
    <source>
        <dbReference type="Pfam" id="PF11976"/>
    </source>
</evidence>
<dbReference type="Pfam" id="PF11976">
    <property type="entry name" value="Rad60-SLD"/>
    <property type="match status" value="1"/>
</dbReference>
<dbReference type="Gene3D" id="3.10.20.90">
    <property type="entry name" value="Phosphatidylinositol 3-kinase Catalytic Subunit, Chain A, domain 1"/>
    <property type="match status" value="1"/>
</dbReference>
<evidence type="ECO:0000313" key="3">
    <source>
        <dbReference type="EMBL" id="KXZ45128.1"/>
    </source>
</evidence>
<dbReference type="InterPro" id="IPR022617">
    <property type="entry name" value="Rad60/SUMO-like_dom"/>
</dbReference>
<feature type="region of interest" description="Disordered" evidence="1">
    <location>
        <begin position="1"/>
        <end position="139"/>
    </location>
</feature>
<dbReference type="OrthoDB" id="442921at2759"/>
<proteinExistence type="predicted"/>
<evidence type="ECO:0000256" key="1">
    <source>
        <dbReference type="SAM" id="MobiDB-lite"/>
    </source>
</evidence>
<comment type="caution">
    <text evidence="3">The sequence shown here is derived from an EMBL/GenBank/DDBJ whole genome shotgun (WGS) entry which is preliminary data.</text>
</comment>
<evidence type="ECO:0000313" key="4">
    <source>
        <dbReference type="Proteomes" id="UP000075714"/>
    </source>
</evidence>
<dbReference type="CDD" id="cd01763">
    <property type="entry name" value="Ubl_SUMO_like"/>
    <property type="match status" value="1"/>
</dbReference>
<feature type="compositionally biased region" description="Acidic residues" evidence="1">
    <location>
        <begin position="1"/>
        <end position="20"/>
    </location>
</feature>
<sequence>MSGLWDYDDEEDDLNVDDGDWNVQSQGQVVEVVEDSPGGKKRRGRPKGSGRPKRQAVAPAPTDADLRSGHNRPITIDLDGSDDEDDIVMMPSPDGKPRATPPKGAGKPLTAPQQQQQQPGKGAGVAHLNPETQKSFAREHDLLRRLQEATECAPPLDEPDPGPVHSLPRLRPLSFPSLAPIRATPITAGAAANGRGGGIGGGGDACGVTPVAGAAAAAGRNGSADLGLGEGPSGAAGATPAAAPPPAAAPAAEDRVCLKLAWAAGKDGFLMMRVVKTDPIGKMLHKFREIATQRSLCKDPKRIKFLLDGDDLAKAPESTPEDLDLEDDVIIDVKF</sequence>
<name>A0A150G5N3_GONPE</name>
<feature type="region of interest" description="Disordered" evidence="1">
    <location>
        <begin position="228"/>
        <end position="248"/>
    </location>
</feature>
<protein>
    <recommendedName>
        <fullName evidence="2">Rad60/SUMO-like domain-containing protein</fullName>
    </recommendedName>
</protein>
<feature type="domain" description="Rad60/SUMO-like" evidence="2">
    <location>
        <begin position="271"/>
        <end position="333"/>
    </location>
</feature>
<organism evidence="3 4">
    <name type="scientific">Gonium pectorale</name>
    <name type="common">Green alga</name>
    <dbReference type="NCBI Taxonomy" id="33097"/>
    <lineage>
        <taxon>Eukaryota</taxon>
        <taxon>Viridiplantae</taxon>
        <taxon>Chlorophyta</taxon>
        <taxon>core chlorophytes</taxon>
        <taxon>Chlorophyceae</taxon>
        <taxon>CS clade</taxon>
        <taxon>Chlamydomonadales</taxon>
        <taxon>Volvocaceae</taxon>
        <taxon>Gonium</taxon>
    </lineage>
</organism>
<reference evidence="4" key="1">
    <citation type="journal article" date="2016" name="Nat. Commun.">
        <title>The Gonium pectorale genome demonstrates co-option of cell cycle regulation during the evolution of multicellularity.</title>
        <authorList>
            <person name="Hanschen E.R."/>
            <person name="Marriage T.N."/>
            <person name="Ferris P.J."/>
            <person name="Hamaji T."/>
            <person name="Toyoda A."/>
            <person name="Fujiyama A."/>
            <person name="Neme R."/>
            <person name="Noguchi H."/>
            <person name="Minakuchi Y."/>
            <person name="Suzuki M."/>
            <person name="Kawai-Toyooka H."/>
            <person name="Smith D.R."/>
            <person name="Sparks H."/>
            <person name="Anderson J."/>
            <person name="Bakaric R."/>
            <person name="Luria V."/>
            <person name="Karger A."/>
            <person name="Kirschner M.W."/>
            <person name="Durand P.M."/>
            <person name="Michod R.E."/>
            <person name="Nozaki H."/>
            <person name="Olson B.J."/>
        </authorList>
    </citation>
    <scope>NUCLEOTIDE SEQUENCE [LARGE SCALE GENOMIC DNA]</scope>
    <source>
        <strain evidence="4">NIES-2863</strain>
    </source>
</reference>
<dbReference type="AlphaFoldDB" id="A0A150G5N3"/>
<feature type="region of interest" description="Disordered" evidence="1">
    <location>
        <begin position="152"/>
        <end position="171"/>
    </location>
</feature>
<dbReference type="EMBL" id="LSYV01000059">
    <property type="protein sequence ID" value="KXZ45128.1"/>
    <property type="molecule type" value="Genomic_DNA"/>
</dbReference>
<feature type="compositionally biased region" description="Basic residues" evidence="1">
    <location>
        <begin position="39"/>
        <end position="54"/>
    </location>
</feature>
<dbReference type="STRING" id="33097.A0A150G5N3"/>
<keyword evidence="4" id="KW-1185">Reference proteome</keyword>
<dbReference type="Proteomes" id="UP000075714">
    <property type="component" value="Unassembled WGS sequence"/>
</dbReference>
<feature type="compositionally biased region" description="Low complexity" evidence="1">
    <location>
        <begin position="21"/>
        <end position="31"/>
    </location>
</feature>
<gene>
    <name evidence="3" type="ORF">GPECTOR_58g577</name>
</gene>